<proteinExistence type="predicted"/>
<dbReference type="PANTHER" id="PTHR13452:SF10">
    <property type="entry name" value="THUMP DOMAIN-CONTAINING PROTEIN 1"/>
    <property type="match status" value="1"/>
</dbReference>
<dbReference type="STRING" id="2711.A0A067E5R6"/>
<dbReference type="EMBL" id="KK785080">
    <property type="protein sequence ID" value="KDO50428.1"/>
    <property type="molecule type" value="Genomic_DNA"/>
</dbReference>
<keyword evidence="3" id="KW-1185">Reference proteome</keyword>
<organism evidence="2 3">
    <name type="scientific">Citrus sinensis</name>
    <name type="common">Sweet orange</name>
    <name type="synonym">Citrus aurantium var. sinensis</name>
    <dbReference type="NCBI Taxonomy" id="2711"/>
    <lineage>
        <taxon>Eukaryota</taxon>
        <taxon>Viridiplantae</taxon>
        <taxon>Streptophyta</taxon>
        <taxon>Embryophyta</taxon>
        <taxon>Tracheophyta</taxon>
        <taxon>Spermatophyta</taxon>
        <taxon>Magnoliopsida</taxon>
        <taxon>eudicotyledons</taxon>
        <taxon>Gunneridae</taxon>
        <taxon>Pentapetalae</taxon>
        <taxon>rosids</taxon>
        <taxon>malvids</taxon>
        <taxon>Sapindales</taxon>
        <taxon>Rutaceae</taxon>
        <taxon>Aurantioideae</taxon>
        <taxon>Citrus</taxon>
    </lineage>
</organism>
<dbReference type="InterPro" id="IPR040183">
    <property type="entry name" value="THUMPD1-like"/>
</dbReference>
<evidence type="ECO:0000313" key="3">
    <source>
        <dbReference type="Proteomes" id="UP000027120"/>
    </source>
</evidence>
<dbReference type="Proteomes" id="UP000027120">
    <property type="component" value="Unassembled WGS sequence"/>
</dbReference>
<accession>A0A067E5R6</accession>
<dbReference type="PANTHER" id="PTHR13452">
    <property type="entry name" value="THUMP DOMAIN CONTAINING PROTEIN 1-RELATED"/>
    <property type="match status" value="1"/>
</dbReference>
<protein>
    <submittedName>
        <fullName evidence="2">Uncharacterized protein</fullName>
    </submittedName>
</protein>
<feature type="compositionally biased region" description="Basic residues" evidence="1">
    <location>
        <begin position="1"/>
        <end position="23"/>
    </location>
</feature>
<feature type="region of interest" description="Disordered" evidence="1">
    <location>
        <begin position="1"/>
        <end position="25"/>
    </location>
</feature>
<evidence type="ECO:0000256" key="1">
    <source>
        <dbReference type="SAM" id="MobiDB-lite"/>
    </source>
</evidence>
<dbReference type="GO" id="GO:0006400">
    <property type="term" value="P:tRNA modification"/>
    <property type="evidence" value="ECO:0007669"/>
    <property type="project" value="InterPro"/>
</dbReference>
<reference evidence="2 3" key="1">
    <citation type="submission" date="2014-04" db="EMBL/GenBank/DDBJ databases">
        <authorList>
            <consortium name="International Citrus Genome Consortium"/>
            <person name="Gmitter F."/>
            <person name="Chen C."/>
            <person name="Farmerie W."/>
            <person name="Harkins T."/>
            <person name="Desany B."/>
            <person name="Mohiuddin M."/>
            <person name="Kodira C."/>
            <person name="Borodovsky M."/>
            <person name="Lomsadze A."/>
            <person name="Burns P."/>
            <person name="Jenkins J."/>
            <person name="Prochnik S."/>
            <person name="Shu S."/>
            <person name="Chapman J."/>
            <person name="Pitluck S."/>
            <person name="Schmutz J."/>
            <person name="Rokhsar D."/>
        </authorList>
    </citation>
    <scope>NUCLEOTIDE SEQUENCE</scope>
</reference>
<name>A0A067E5R6_CITSI</name>
<sequence length="56" mass="6341">MAADKGKKRRQFLPHNRPVKKKGAYPLRPGIQGFFITCDGGRERQASHEAIYVLDS</sequence>
<gene>
    <name evidence="2" type="ORF">CISIN_1g0181801mg</name>
</gene>
<feature type="non-terminal residue" evidence="2">
    <location>
        <position position="56"/>
    </location>
</feature>
<dbReference type="GO" id="GO:0003723">
    <property type="term" value="F:RNA binding"/>
    <property type="evidence" value="ECO:0007669"/>
    <property type="project" value="InterPro"/>
</dbReference>
<evidence type="ECO:0000313" key="2">
    <source>
        <dbReference type="EMBL" id="KDO50428.1"/>
    </source>
</evidence>
<dbReference type="AlphaFoldDB" id="A0A067E5R6"/>